<dbReference type="OrthoDB" id="2157217at2"/>
<dbReference type="Proteomes" id="UP000188993">
    <property type="component" value="Chromosome"/>
</dbReference>
<evidence type="ECO:0000313" key="2">
    <source>
        <dbReference type="Proteomes" id="UP000188993"/>
    </source>
</evidence>
<reference evidence="1 2" key="1">
    <citation type="journal article" date="2014" name="Int. J. Syst. Evol. Microbiol.">
        <title>Jeotgalibaca dankookensis gen. nov., sp. nov., a member of the family Carnobacteriaceae, isolated from seujeot (Korean traditional food).</title>
        <authorList>
            <person name="Lee D.G."/>
            <person name="Trujillo M.E."/>
            <person name="Kang H."/>
            <person name="Ahn T.Y."/>
        </authorList>
    </citation>
    <scope>NUCLEOTIDE SEQUENCE [LARGE SCALE GENOMIC DNA]</scope>
    <source>
        <strain evidence="1 2">EX-07</strain>
    </source>
</reference>
<dbReference type="RefSeq" id="WP_062469726.1">
    <property type="nucleotide sequence ID" value="NZ_BBYN01000014.1"/>
</dbReference>
<dbReference type="Gene3D" id="1.10.1660.10">
    <property type="match status" value="1"/>
</dbReference>
<protein>
    <submittedName>
        <fullName evidence="1">Uncharacterized protein</fullName>
    </submittedName>
</protein>
<evidence type="ECO:0000313" key="1">
    <source>
        <dbReference type="EMBL" id="AQS54264.1"/>
    </source>
</evidence>
<dbReference type="SUPFAM" id="SSF46955">
    <property type="entry name" value="Putative DNA-binding domain"/>
    <property type="match status" value="1"/>
</dbReference>
<dbReference type="STRING" id="708126.BW727_101940"/>
<dbReference type="EMBL" id="CP019728">
    <property type="protein sequence ID" value="AQS54264.1"/>
    <property type="molecule type" value="Genomic_DNA"/>
</dbReference>
<organism evidence="1 2">
    <name type="scientific">Jeotgalibaca dankookensis</name>
    <dbReference type="NCBI Taxonomy" id="708126"/>
    <lineage>
        <taxon>Bacteria</taxon>
        <taxon>Bacillati</taxon>
        <taxon>Bacillota</taxon>
        <taxon>Bacilli</taxon>
        <taxon>Lactobacillales</taxon>
        <taxon>Carnobacteriaceae</taxon>
        <taxon>Jeotgalibaca</taxon>
    </lineage>
</organism>
<name>A0A1S6IRV5_9LACT</name>
<dbReference type="KEGG" id="jda:BW727_101940"/>
<dbReference type="AlphaFoldDB" id="A0A1S6IRV5"/>
<proteinExistence type="predicted"/>
<dbReference type="InterPro" id="IPR009061">
    <property type="entry name" value="DNA-bd_dom_put_sf"/>
</dbReference>
<sequence length="198" mass="22747">MKELENVIEYITPKDAAEQLGVATQTLRKYANLFDKVSETDYFHRDSQNARIYSNNDITAIKRMLEVSKMANETLENAVSTVIEELDHPTQATQTESSETTPVVQEEKGDETTDITVLQQAIVLQNNMLGQYGELMQEVIESNEQLKVDIQALISDQKSVLEDLEKKSAERDKKYQEELESFKKESEKKGFFARLFRK</sequence>
<gene>
    <name evidence="1" type="ORF">BW727_101940</name>
</gene>
<keyword evidence="2" id="KW-1185">Reference proteome</keyword>
<accession>A0A1S6IRV5</accession>